<feature type="region of interest" description="Disordered" evidence="1">
    <location>
        <begin position="1"/>
        <end position="25"/>
    </location>
</feature>
<accession>A0ABN3P4D1</accession>
<feature type="region of interest" description="Disordered" evidence="1">
    <location>
        <begin position="49"/>
        <end position="145"/>
    </location>
</feature>
<feature type="compositionally biased region" description="Polar residues" evidence="1">
    <location>
        <begin position="13"/>
        <end position="25"/>
    </location>
</feature>
<reference evidence="2 3" key="1">
    <citation type="journal article" date="2019" name="Int. J. Syst. Evol. Microbiol.">
        <title>The Global Catalogue of Microorganisms (GCM) 10K type strain sequencing project: providing services to taxonomists for standard genome sequencing and annotation.</title>
        <authorList>
            <consortium name="The Broad Institute Genomics Platform"/>
            <consortium name="The Broad Institute Genome Sequencing Center for Infectious Disease"/>
            <person name="Wu L."/>
            <person name="Ma J."/>
        </authorList>
    </citation>
    <scope>NUCLEOTIDE SEQUENCE [LARGE SCALE GENOMIC DNA]</scope>
    <source>
        <strain evidence="2 3">JCM 6924</strain>
    </source>
</reference>
<dbReference type="Proteomes" id="UP001501095">
    <property type="component" value="Unassembled WGS sequence"/>
</dbReference>
<evidence type="ECO:0000313" key="3">
    <source>
        <dbReference type="Proteomes" id="UP001501095"/>
    </source>
</evidence>
<evidence type="ECO:0000256" key="1">
    <source>
        <dbReference type="SAM" id="MobiDB-lite"/>
    </source>
</evidence>
<name>A0ABN3P4D1_9ACTN</name>
<proteinExistence type="predicted"/>
<keyword evidence="3" id="KW-1185">Reference proteome</keyword>
<feature type="compositionally biased region" description="Polar residues" evidence="1">
    <location>
        <begin position="73"/>
        <end position="90"/>
    </location>
</feature>
<organism evidence="2 3">
    <name type="scientific">Streptomyces levis</name>
    <dbReference type="NCBI Taxonomy" id="285566"/>
    <lineage>
        <taxon>Bacteria</taxon>
        <taxon>Bacillati</taxon>
        <taxon>Actinomycetota</taxon>
        <taxon>Actinomycetes</taxon>
        <taxon>Kitasatosporales</taxon>
        <taxon>Streptomycetaceae</taxon>
        <taxon>Streptomyces</taxon>
    </lineage>
</organism>
<evidence type="ECO:0000313" key="2">
    <source>
        <dbReference type="EMBL" id="GAA2559098.1"/>
    </source>
</evidence>
<feature type="compositionally biased region" description="Basic residues" evidence="1">
    <location>
        <begin position="136"/>
        <end position="145"/>
    </location>
</feature>
<dbReference type="EMBL" id="BAAATM010000028">
    <property type="protein sequence ID" value="GAA2559098.1"/>
    <property type="molecule type" value="Genomic_DNA"/>
</dbReference>
<protein>
    <submittedName>
        <fullName evidence="2">Uncharacterized protein</fullName>
    </submittedName>
</protein>
<comment type="caution">
    <text evidence="2">The sequence shown here is derived from an EMBL/GenBank/DDBJ whole genome shotgun (WGS) entry which is preliminary data.</text>
</comment>
<feature type="compositionally biased region" description="Basic and acidic residues" evidence="1">
    <location>
        <begin position="53"/>
        <end position="62"/>
    </location>
</feature>
<sequence>MSGLLLGARPYRTTPSAKAQPSPTPSLLVSRIYLTWRFLNRTSRLPLRTTAHGLERTADGHQKATPYERPGRQETTNPAPAAPGNTSGPLTANPARQRHPRTPWAPLRPPAAHLGPLTARGALRGHTPGSTDRSRSPPRAHPGVH</sequence>
<gene>
    <name evidence="2" type="ORF">GCM10010423_71340</name>
</gene>